<evidence type="ECO:0000313" key="3">
    <source>
        <dbReference type="Proteomes" id="UP000536262"/>
    </source>
</evidence>
<reference evidence="2 3" key="1">
    <citation type="submission" date="2020-08" db="EMBL/GenBank/DDBJ databases">
        <title>Genomic Encyclopedia of Type Strains, Phase IV (KMG-IV): sequencing the most valuable type-strain genomes for metagenomic binning, comparative biology and taxonomic classification.</title>
        <authorList>
            <person name="Goeker M."/>
        </authorList>
    </citation>
    <scope>NUCLEOTIDE SEQUENCE [LARGE SCALE GENOMIC DNA]</scope>
    <source>
        <strain evidence="2 3">DSM 7051</strain>
    </source>
</reference>
<dbReference type="RefSeq" id="WP_184701159.1">
    <property type="nucleotide sequence ID" value="NZ_BAABEG010000001.1"/>
</dbReference>
<dbReference type="GO" id="GO:0004519">
    <property type="term" value="F:endonuclease activity"/>
    <property type="evidence" value="ECO:0007669"/>
    <property type="project" value="UniProtKB-KW"/>
</dbReference>
<keyword evidence="2" id="KW-0378">Hydrolase</keyword>
<dbReference type="GO" id="GO:0004527">
    <property type="term" value="F:exonuclease activity"/>
    <property type="evidence" value="ECO:0007669"/>
    <property type="project" value="UniProtKB-KW"/>
</dbReference>
<dbReference type="EMBL" id="JACHOU010000015">
    <property type="protein sequence ID" value="MBB6356647.1"/>
    <property type="molecule type" value="Genomic_DNA"/>
</dbReference>
<dbReference type="Proteomes" id="UP000536262">
    <property type="component" value="Unassembled WGS sequence"/>
</dbReference>
<keyword evidence="2" id="KW-0540">Nuclease</keyword>
<keyword evidence="3" id="KW-1185">Reference proteome</keyword>
<evidence type="ECO:0000259" key="1">
    <source>
        <dbReference type="Pfam" id="PF03372"/>
    </source>
</evidence>
<dbReference type="Gene3D" id="3.60.10.10">
    <property type="entry name" value="Endonuclease/exonuclease/phosphatase"/>
    <property type="match status" value="1"/>
</dbReference>
<dbReference type="AlphaFoldDB" id="A0A7X0FBJ7"/>
<protein>
    <submittedName>
        <fullName evidence="2">Endonuclease/exonuclease/phosphatase family metal-dependent hydrolase</fullName>
    </submittedName>
</protein>
<keyword evidence="2" id="KW-0255">Endonuclease</keyword>
<dbReference type="InterPro" id="IPR005135">
    <property type="entry name" value="Endo/exonuclease/phosphatase"/>
</dbReference>
<dbReference type="Pfam" id="PF03372">
    <property type="entry name" value="Exo_endo_phos"/>
    <property type="match status" value="1"/>
</dbReference>
<proteinExistence type="predicted"/>
<organism evidence="2 3">
    <name type="scientific">Aminobacter aganoensis</name>
    <dbReference type="NCBI Taxonomy" id="83264"/>
    <lineage>
        <taxon>Bacteria</taxon>
        <taxon>Pseudomonadati</taxon>
        <taxon>Pseudomonadota</taxon>
        <taxon>Alphaproteobacteria</taxon>
        <taxon>Hyphomicrobiales</taxon>
        <taxon>Phyllobacteriaceae</taxon>
        <taxon>Aminobacter</taxon>
    </lineage>
</organism>
<keyword evidence="2" id="KW-0269">Exonuclease</keyword>
<gene>
    <name evidence="2" type="ORF">GGR00_004459</name>
</gene>
<accession>A0A7X0FBJ7</accession>
<feature type="domain" description="Endonuclease/exonuclease/phosphatase" evidence="1">
    <location>
        <begin position="6"/>
        <end position="259"/>
    </location>
</feature>
<dbReference type="SUPFAM" id="SSF56219">
    <property type="entry name" value="DNase I-like"/>
    <property type="match status" value="1"/>
</dbReference>
<evidence type="ECO:0000313" key="2">
    <source>
        <dbReference type="EMBL" id="MBB6356647.1"/>
    </source>
</evidence>
<comment type="caution">
    <text evidence="2">The sequence shown here is derived from an EMBL/GenBank/DDBJ whole genome shotgun (WGS) entry which is preliminary data.</text>
</comment>
<dbReference type="InterPro" id="IPR036691">
    <property type="entry name" value="Endo/exonu/phosph_ase_sf"/>
</dbReference>
<name>A0A7X0FBJ7_9HYPH</name>
<sequence length="267" mass="29119">MRILSLNGWGGRLGEQLVSYISAADPDVFCLQEATGTPGSTSPWLVYRDGGGELLQRANLFAEVARALPGHQAFFCPAARGPLFDGDQAIPSEWGLATFVRRSLPIVGQVQGFIHGAFSANGFGDHPRSRNAHAVRLHDHATGRTTVVVHLHGLRELNGKGDTPARDAQTTRLIELIGRLRQEGDGLVVCGDFNVLPDSRMLAALSDIGLTELVTRHGFTDTRTSFYSKAPRYADYMLVSDDIDVCRFEVVEEPEVSDHRALLLEIG</sequence>